<keyword evidence="11" id="KW-1185">Reference proteome</keyword>
<feature type="transmembrane region" description="Helical" evidence="8">
    <location>
        <begin position="47"/>
        <end position="72"/>
    </location>
</feature>
<gene>
    <name evidence="10" type="ORF">E7746_09815</name>
</gene>
<dbReference type="EMBL" id="CP039393">
    <property type="protein sequence ID" value="QCD37081.1"/>
    <property type="molecule type" value="Genomic_DNA"/>
</dbReference>
<keyword evidence="6 8" id="KW-0472">Membrane</keyword>
<dbReference type="AlphaFoldDB" id="A0A4P7VRT7"/>
<dbReference type="OrthoDB" id="9808602at2"/>
<feature type="region of interest" description="Disordered" evidence="7">
    <location>
        <begin position="1"/>
        <end position="34"/>
    </location>
</feature>
<comment type="similarity">
    <text evidence="2">Belongs to the bacterial sugar transferase family.</text>
</comment>
<evidence type="ECO:0000256" key="5">
    <source>
        <dbReference type="ARBA" id="ARBA00022989"/>
    </source>
</evidence>
<dbReference type="PANTHER" id="PTHR30576:SF0">
    <property type="entry name" value="UNDECAPRENYL-PHOSPHATE N-ACETYLGALACTOSAMINYL 1-PHOSPHATE TRANSFERASE-RELATED"/>
    <property type="match status" value="1"/>
</dbReference>
<dbReference type="Pfam" id="PF02397">
    <property type="entry name" value="Bac_transf"/>
    <property type="match status" value="1"/>
</dbReference>
<accession>A0A4P7VRT7</accession>
<evidence type="ECO:0000256" key="7">
    <source>
        <dbReference type="SAM" id="MobiDB-lite"/>
    </source>
</evidence>
<evidence type="ECO:0000256" key="8">
    <source>
        <dbReference type="SAM" id="Phobius"/>
    </source>
</evidence>
<evidence type="ECO:0000259" key="9">
    <source>
        <dbReference type="Pfam" id="PF02397"/>
    </source>
</evidence>
<proteinExistence type="inferred from homology"/>
<feature type="compositionally biased region" description="Basic residues" evidence="7">
    <location>
        <begin position="1"/>
        <end position="11"/>
    </location>
</feature>
<keyword evidence="4 8" id="KW-0812">Transmembrane</keyword>
<dbReference type="KEGG" id="mgod:E7746_09815"/>
<dbReference type="InterPro" id="IPR003362">
    <property type="entry name" value="Bact_transf"/>
</dbReference>
<evidence type="ECO:0000256" key="4">
    <source>
        <dbReference type="ARBA" id="ARBA00022692"/>
    </source>
</evidence>
<evidence type="ECO:0000313" key="10">
    <source>
        <dbReference type="EMBL" id="QCD37081.1"/>
    </source>
</evidence>
<keyword evidence="3 10" id="KW-0808">Transferase</keyword>
<reference evidence="10 11" key="1">
    <citation type="submission" date="2019-02" db="EMBL/GenBank/DDBJ databases">
        <title>Isolation and identification of novel species under the genus Muribaculum.</title>
        <authorList>
            <person name="Miyake S."/>
            <person name="Ding Y."/>
            <person name="Low A."/>
            <person name="Soh M."/>
            <person name="Seedorf H."/>
        </authorList>
    </citation>
    <scope>NUCLEOTIDE SEQUENCE [LARGE SCALE GENOMIC DNA]</scope>
    <source>
        <strain evidence="10 11">TLL-A4</strain>
    </source>
</reference>
<dbReference type="Proteomes" id="UP000297031">
    <property type="component" value="Chromosome"/>
</dbReference>
<dbReference type="GO" id="GO:0016020">
    <property type="term" value="C:membrane"/>
    <property type="evidence" value="ECO:0007669"/>
    <property type="project" value="UniProtKB-SubCell"/>
</dbReference>
<protein>
    <submittedName>
        <fullName evidence="10">Exopolysaccharide biosynthesis polyprenyl glycosylphosphotransferase</fullName>
    </submittedName>
</protein>
<name>A0A4P7VRT7_9BACT</name>
<dbReference type="PANTHER" id="PTHR30576">
    <property type="entry name" value="COLANIC BIOSYNTHESIS UDP-GLUCOSE LIPID CARRIER TRANSFERASE"/>
    <property type="match status" value="1"/>
</dbReference>
<dbReference type="InterPro" id="IPR017475">
    <property type="entry name" value="EPS_sugar_tfrase"/>
</dbReference>
<feature type="domain" description="Bacterial sugar transferase" evidence="9">
    <location>
        <begin position="45"/>
        <end position="229"/>
    </location>
</feature>
<evidence type="ECO:0000313" key="11">
    <source>
        <dbReference type="Proteomes" id="UP000297031"/>
    </source>
</evidence>
<evidence type="ECO:0000256" key="2">
    <source>
        <dbReference type="ARBA" id="ARBA00006464"/>
    </source>
</evidence>
<evidence type="ECO:0000256" key="6">
    <source>
        <dbReference type="ARBA" id="ARBA00023136"/>
    </source>
</evidence>
<evidence type="ECO:0000256" key="1">
    <source>
        <dbReference type="ARBA" id="ARBA00004141"/>
    </source>
</evidence>
<dbReference type="GO" id="GO:0016780">
    <property type="term" value="F:phosphotransferase activity, for other substituted phosphate groups"/>
    <property type="evidence" value="ECO:0007669"/>
    <property type="project" value="TreeGrafter"/>
</dbReference>
<keyword evidence="5 8" id="KW-1133">Transmembrane helix</keyword>
<sequence>MRHNRRAHRFTPPKGIDTSGNTVTHFDDNTPRRSPLARPFNRGLKRLFDITFSSIVLIALFPIILLPVAIAIKTTSKGPIFFRQRRTGHNGKEFYCWKFRTMTVTPDCDRRQARRDDPRVTSVGRFLRHTNIDELPQFYNVLRGDMSVVGPRPHMVKQTMQYSRLIDRYMMRHFIKPGITGWAQISGYRGSTSELEAMKNRVEHDVWYIDNWSFSLDLKIITATVLNTIRGEINAY</sequence>
<dbReference type="NCBIfam" id="TIGR03025">
    <property type="entry name" value="EPS_sugtrans"/>
    <property type="match status" value="1"/>
</dbReference>
<comment type="subcellular location">
    <subcellularLocation>
        <location evidence="1">Membrane</location>
        <topology evidence="1">Multi-pass membrane protein</topology>
    </subcellularLocation>
</comment>
<organism evidence="10 11">
    <name type="scientific">Muribaculum gordoncarteri</name>
    <dbReference type="NCBI Taxonomy" id="2530390"/>
    <lineage>
        <taxon>Bacteria</taxon>
        <taxon>Pseudomonadati</taxon>
        <taxon>Bacteroidota</taxon>
        <taxon>Bacteroidia</taxon>
        <taxon>Bacteroidales</taxon>
        <taxon>Muribaculaceae</taxon>
        <taxon>Muribaculum</taxon>
    </lineage>
</organism>
<evidence type="ECO:0000256" key="3">
    <source>
        <dbReference type="ARBA" id="ARBA00022679"/>
    </source>
</evidence>